<comment type="caution">
    <text evidence="2">The sequence shown here is derived from an EMBL/GenBank/DDBJ whole genome shotgun (WGS) entry which is preliminary data.</text>
</comment>
<dbReference type="Proteomes" id="UP000317893">
    <property type="component" value="Unassembled WGS sequence"/>
</dbReference>
<dbReference type="InterPro" id="IPR014457">
    <property type="entry name" value="UCP010260"/>
</dbReference>
<protein>
    <submittedName>
        <fullName evidence="2">Uncharacterized protein (UPF0548 family)</fullName>
    </submittedName>
</protein>
<dbReference type="AlphaFoldDB" id="A0A542E374"/>
<evidence type="ECO:0000313" key="2">
    <source>
        <dbReference type="EMBL" id="TQJ09781.1"/>
    </source>
</evidence>
<dbReference type="InterPro" id="IPR018960">
    <property type="entry name" value="DUF1990"/>
</dbReference>
<dbReference type="OrthoDB" id="120660at2"/>
<reference evidence="2 3" key="1">
    <citation type="submission" date="2019-06" db="EMBL/GenBank/DDBJ databases">
        <title>Sequencing the genomes of 1000 actinobacteria strains.</title>
        <authorList>
            <person name="Klenk H.-P."/>
        </authorList>
    </citation>
    <scope>NUCLEOTIDE SEQUENCE [LARGE SCALE GENOMIC DNA]</scope>
    <source>
        <strain evidence="2 3">DSM 18607</strain>
    </source>
</reference>
<gene>
    <name evidence="2" type="ORF">FB458_2897</name>
</gene>
<dbReference type="EMBL" id="VFMN01000001">
    <property type="protein sequence ID" value="TQJ09781.1"/>
    <property type="molecule type" value="Genomic_DNA"/>
</dbReference>
<evidence type="ECO:0000259" key="1">
    <source>
        <dbReference type="Pfam" id="PF09348"/>
    </source>
</evidence>
<evidence type="ECO:0000313" key="3">
    <source>
        <dbReference type="Proteomes" id="UP000317893"/>
    </source>
</evidence>
<proteinExistence type="predicted"/>
<dbReference type="Pfam" id="PF09348">
    <property type="entry name" value="DUF1990"/>
    <property type="match status" value="1"/>
</dbReference>
<dbReference type="RefSeq" id="WP_141849101.1">
    <property type="nucleotide sequence ID" value="NZ_BAAAPR010000007.1"/>
</dbReference>
<accession>A0A542E374</accession>
<feature type="domain" description="DUF1990" evidence="1">
    <location>
        <begin position="25"/>
        <end position="167"/>
    </location>
</feature>
<sequence length="173" mass="18303">MTPDRERRLRALTPTVDAALRPGDGAPAGFASVRRSRLLPPGLDLDTAAERLLHWRLQRGVGRGADPSSERIEEGTVVDLRIGVGPLALIAPCRVVEVLDEPGRRGFVYVTLPGHPVAGVESFGLTAEGDRVRLTIAAVSRPGSLLTRVAGPLGRLGQALVATAYLHALDDPA</sequence>
<organism evidence="2 3">
    <name type="scientific">Lapillicoccus jejuensis</name>
    <dbReference type="NCBI Taxonomy" id="402171"/>
    <lineage>
        <taxon>Bacteria</taxon>
        <taxon>Bacillati</taxon>
        <taxon>Actinomycetota</taxon>
        <taxon>Actinomycetes</taxon>
        <taxon>Micrococcales</taxon>
        <taxon>Intrasporangiaceae</taxon>
        <taxon>Lapillicoccus</taxon>
    </lineage>
</organism>
<dbReference type="PIRSF" id="PIRSF010260">
    <property type="entry name" value="UCP010260"/>
    <property type="match status" value="1"/>
</dbReference>
<keyword evidence="3" id="KW-1185">Reference proteome</keyword>
<name>A0A542E374_9MICO</name>